<name>A0AAD1S3V8_PELCU</name>
<keyword evidence="3" id="KW-1185">Reference proteome</keyword>
<evidence type="ECO:0000313" key="2">
    <source>
        <dbReference type="EMBL" id="CAH2285647.1"/>
    </source>
</evidence>
<dbReference type="Proteomes" id="UP001295444">
    <property type="component" value="Chromosome 04"/>
</dbReference>
<sequence length="161" mass="17144">MGCSSSTQTHGQGANKPSAKSVETNGPKKSASSDISDQTVDDVETIPDQTKLVPDHEASTNGIPPEEEQVEAIEAVELEASEPADETSTAPENDKTLEQTDQSTEVQENHDNVLVEGEIEEAVEAKMHEETVDEGGETKDEETGHSVDAAEPEISASNLEE</sequence>
<protein>
    <submittedName>
        <fullName evidence="2">Uncharacterized protein</fullName>
    </submittedName>
</protein>
<feature type="region of interest" description="Disordered" evidence="1">
    <location>
        <begin position="126"/>
        <end position="161"/>
    </location>
</feature>
<reference evidence="2" key="1">
    <citation type="submission" date="2022-03" db="EMBL/GenBank/DDBJ databases">
        <authorList>
            <person name="Alioto T."/>
            <person name="Alioto T."/>
            <person name="Gomez Garrido J."/>
        </authorList>
    </citation>
    <scope>NUCLEOTIDE SEQUENCE</scope>
</reference>
<feature type="compositionally biased region" description="Basic and acidic residues" evidence="1">
    <location>
        <begin position="126"/>
        <end position="145"/>
    </location>
</feature>
<dbReference type="EMBL" id="OW240915">
    <property type="protein sequence ID" value="CAH2285647.1"/>
    <property type="molecule type" value="Genomic_DNA"/>
</dbReference>
<gene>
    <name evidence="2" type="ORF">PECUL_23A033325</name>
</gene>
<evidence type="ECO:0000313" key="3">
    <source>
        <dbReference type="Proteomes" id="UP001295444"/>
    </source>
</evidence>
<accession>A0AAD1S3V8</accession>
<evidence type="ECO:0000256" key="1">
    <source>
        <dbReference type="SAM" id="MobiDB-lite"/>
    </source>
</evidence>
<proteinExistence type="predicted"/>
<feature type="compositionally biased region" description="Acidic residues" evidence="1">
    <location>
        <begin position="65"/>
        <end position="85"/>
    </location>
</feature>
<dbReference type="AlphaFoldDB" id="A0AAD1S3V8"/>
<feature type="region of interest" description="Disordered" evidence="1">
    <location>
        <begin position="1"/>
        <end position="113"/>
    </location>
</feature>
<feature type="compositionally biased region" description="Polar residues" evidence="1">
    <location>
        <begin position="1"/>
        <end position="12"/>
    </location>
</feature>
<organism evidence="2 3">
    <name type="scientific">Pelobates cultripes</name>
    <name type="common">Western spadefoot toad</name>
    <dbReference type="NCBI Taxonomy" id="61616"/>
    <lineage>
        <taxon>Eukaryota</taxon>
        <taxon>Metazoa</taxon>
        <taxon>Chordata</taxon>
        <taxon>Craniata</taxon>
        <taxon>Vertebrata</taxon>
        <taxon>Euteleostomi</taxon>
        <taxon>Amphibia</taxon>
        <taxon>Batrachia</taxon>
        <taxon>Anura</taxon>
        <taxon>Pelobatoidea</taxon>
        <taxon>Pelobatidae</taxon>
        <taxon>Pelobates</taxon>
    </lineage>
</organism>